<dbReference type="PROSITE" id="PS50879">
    <property type="entry name" value="RNASE_H_1"/>
    <property type="match status" value="1"/>
</dbReference>
<sequence length="1080" mass="123078">MEELDEVPIDPDQPDCKVFIGSRLPDKIRKQLVEFLKERRNSFAWSHEDMIGIDPEVMVHRLQVDPDHQPVKQKRRKFAPERNKVINEEIQKLFDIGSVREVKYPDWLANVVVVKKKNGKWRVCIDFTDLNKACPKDSFPFPLPHIDMLVDAIAGHELLSFMDAYSGYNQILMHPDDQEKTAFITERGIFCYKVMPFGLKNAGATYQRLVNKMFAKTLGSTMEVYIDDMLVKSLVAQQHIDHLRQSFDVLDQYGMKLNPTKCSFGVSSGKFLGYLVTQRGVEANPDQIRSIENLESPKCIKDVQKLTGRVAALNRFISKSSEKCLPFFNILRKNKAFEWNDDCEKALQELKNYLKSPPLLSKPKDNETLFIYLAVSDTAVSAVLVRDEGSSQHPVYYVSKTLLDAETRYSRLEKLALALVMAARKLRPYFQCHSIKVLTAYPLKNILHKPELSGQLTKWAVELSEYDISFHPRSAMKSQVLADFITDFTPGESVQAEQELVALTETVTPGIWTLSVDGSSSIKGSGLGLVLESPQGDILEQSVHCGFHATNNEAEYEALIAGLDLAKSLNVKIIKVRSDSQLVVRQVNGTYEARDQRMSAYLNKVKQLQSTFDKFSIEQIPRSENTRADALASLGSTTTNNSKSVPIIHLMSPSIQESETVAPVDNGRSWIEPIFNYLQADILPDDRTEARRIKAKAAKFCILYGKLYKKSFTGPYLRCVTPREAYNVLKSLHQEECGNHSGARNLSNRAITAGYYWPTMRIDSQNHVKSCDKCQRFAPISHLPPGMLNSISAPWPFMKWGMDIVGKLPAAPGGVVYMLVLTDYFTKWVEIGAYQQVRDIEVRNFIWQNIICRFGVPKEIVTDNGSQFISFDFKNFCDKYAIKLSFSTPRYPQANGQAESTNKTIVNTLKKRLEAEKSQWAEKLPEILWSYRTTPRRSTGETPFSLVYGSEAVIPIETRLSTARSENPDEEQNNLELSFELDHLDERRDRAALRTPSYQQQVARHYNKKVNVRVFRLHDWVLRRVFQNTREEGAGKLGPTWEGPYQITDVIGRGAYKLRGLDGRELHNSWNAIHLKQYHF</sequence>
<gene>
    <name evidence="4" type="ORF">LWI29_011890</name>
</gene>
<dbReference type="InterPro" id="IPR043128">
    <property type="entry name" value="Rev_trsase/Diguanyl_cyclase"/>
</dbReference>
<feature type="domain" description="Reverse transcriptase" evidence="1">
    <location>
        <begin position="95"/>
        <end position="276"/>
    </location>
</feature>
<dbReference type="EMBL" id="JAUESC010000002">
    <property type="protein sequence ID" value="KAK0604093.1"/>
    <property type="molecule type" value="Genomic_DNA"/>
</dbReference>
<feature type="domain" description="Integrase catalytic" evidence="3">
    <location>
        <begin position="790"/>
        <end position="951"/>
    </location>
</feature>
<dbReference type="GO" id="GO:0015074">
    <property type="term" value="P:DNA integration"/>
    <property type="evidence" value="ECO:0007669"/>
    <property type="project" value="InterPro"/>
</dbReference>
<dbReference type="Gene3D" id="3.30.420.10">
    <property type="entry name" value="Ribonuclease H-like superfamily/Ribonuclease H"/>
    <property type="match status" value="2"/>
</dbReference>
<dbReference type="PANTHER" id="PTHR48475:SF2">
    <property type="entry name" value="RIBONUCLEASE H"/>
    <property type="match status" value="1"/>
</dbReference>
<dbReference type="InterPro" id="IPR002156">
    <property type="entry name" value="RNaseH_domain"/>
</dbReference>
<dbReference type="GO" id="GO:0004523">
    <property type="term" value="F:RNA-DNA hybrid ribonuclease activity"/>
    <property type="evidence" value="ECO:0007669"/>
    <property type="project" value="InterPro"/>
</dbReference>
<name>A0AA39W693_ACESA</name>
<dbReference type="InterPro" id="IPR041588">
    <property type="entry name" value="Integrase_H2C2"/>
</dbReference>
<dbReference type="Proteomes" id="UP001168877">
    <property type="component" value="Unassembled WGS sequence"/>
</dbReference>
<dbReference type="Pfam" id="PF17919">
    <property type="entry name" value="RT_RNaseH_2"/>
    <property type="match status" value="1"/>
</dbReference>
<dbReference type="AlphaFoldDB" id="A0AA39W693"/>
<evidence type="ECO:0000259" key="1">
    <source>
        <dbReference type="PROSITE" id="PS50878"/>
    </source>
</evidence>
<reference evidence="4" key="2">
    <citation type="submission" date="2023-06" db="EMBL/GenBank/DDBJ databases">
        <authorList>
            <person name="Swenson N.G."/>
            <person name="Wegrzyn J.L."/>
            <person name="Mcevoy S.L."/>
        </authorList>
    </citation>
    <scope>NUCLEOTIDE SEQUENCE</scope>
    <source>
        <strain evidence="4">NS2018</strain>
        <tissue evidence="4">Leaf</tissue>
    </source>
</reference>
<dbReference type="InterPro" id="IPR001584">
    <property type="entry name" value="Integrase_cat-core"/>
</dbReference>
<dbReference type="InterPro" id="IPR000477">
    <property type="entry name" value="RT_dom"/>
</dbReference>
<dbReference type="PANTHER" id="PTHR48475">
    <property type="entry name" value="RIBONUCLEASE H"/>
    <property type="match status" value="1"/>
</dbReference>
<dbReference type="PROSITE" id="PS50878">
    <property type="entry name" value="RT_POL"/>
    <property type="match status" value="1"/>
</dbReference>
<evidence type="ECO:0000313" key="4">
    <source>
        <dbReference type="EMBL" id="KAK0604093.1"/>
    </source>
</evidence>
<dbReference type="Pfam" id="PF00665">
    <property type="entry name" value="rve"/>
    <property type="match status" value="1"/>
</dbReference>
<dbReference type="CDD" id="cd09279">
    <property type="entry name" value="RNase_HI_like"/>
    <property type="match status" value="1"/>
</dbReference>
<accession>A0AA39W693</accession>
<dbReference type="Gene3D" id="1.10.340.70">
    <property type="match status" value="1"/>
</dbReference>
<dbReference type="InterPro" id="IPR036397">
    <property type="entry name" value="RNaseH_sf"/>
</dbReference>
<feature type="domain" description="RNase H type-1" evidence="2">
    <location>
        <begin position="508"/>
        <end position="637"/>
    </location>
</feature>
<dbReference type="Pfam" id="PF13456">
    <property type="entry name" value="RVT_3"/>
    <property type="match status" value="1"/>
</dbReference>
<dbReference type="SUPFAM" id="SSF53098">
    <property type="entry name" value="Ribonuclease H-like"/>
    <property type="match status" value="2"/>
</dbReference>
<dbReference type="PROSITE" id="PS50994">
    <property type="entry name" value="INTEGRASE"/>
    <property type="match status" value="1"/>
</dbReference>
<dbReference type="FunFam" id="3.30.420.10:FF:000032">
    <property type="entry name" value="Retrovirus-related Pol polyprotein from transposon 297-like Protein"/>
    <property type="match status" value="1"/>
</dbReference>
<protein>
    <submittedName>
        <fullName evidence="4">Uncharacterized protein</fullName>
    </submittedName>
</protein>
<dbReference type="SUPFAM" id="SSF56672">
    <property type="entry name" value="DNA/RNA polymerases"/>
    <property type="match status" value="1"/>
</dbReference>
<dbReference type="CDD" id="cd01647">
    <property type="entry name" value="RT_LTR"/>
    <property type="match status" value="1"/>
</dbReference>
<dbReference type="InterPro" id="IPR043502">
    <property type="entry name" value="DNA/RNA_pol_sf"/>
</dbReference>
<organism evidence="4 5">
    <name type="scientific">Acer saccharum</name>
    <name type="common">Sugar maple</name>
    <dbReference type="NCBI Taxonomy" id="4024"/>
    <lineage>
        <taxon>Eukaryota</taxon>
        <taxon>Viridiplantae</taxon>
        <taxon>Streptophyta</taxon>
        <taxon>Embryophyta</taxon>
        <taxon>Tracheophyta</taxon>
        <taxon>Spermatophyta</taxon>
        <taxon>Magnoliopsida</taxon>
        <taxon>eudicotyledons</taxon>
        <taxon>Gunneridae</taxon>
        <taxon>Pentapetalae</taxon>
        <taxon>rosids</taxon>
        <taxon>malvids</taxon>
        <taxon>Sapindales</taxon>
        <taxon>Sapindaceae</taxon>
        <taxon>Hippocastanoideae</taxon>
        <taxon>Acereae</taxon>
        <taxon>Acer</taxon>
    </lineage>
</organism>
<dbReference type="Gene3D" id="3.10.10.10">
    <property type="entry name" value="HIV Type 1 Reverse Transcriptase, subunit A, domain 1"/>
    <property type="match status" value="1"/>
</dbReference>
<evidence type="ECO:0000259" key="2">
    <source>
        <dbReference type="PROSITE" id="PS50879"/>
    </source>
</evidence>
<comment type="caution">
    <text evidence="4">The sequence shown here is derived from an EMBL/GenBank/DDBJ whole genome shotgun (WGS) entry which is preliminary data.</text>
</comment>
<dbReference type="Pfam" id="PF17921">
    <property type="entry name" value="Integrase_H2C2"/>
    <property type="match status" value="1"/>
</dbReference>
<dbReference type="GO" id="GO:0003676">
    <property type="term" value="F:nucleic acid binding"/>
    <property type="evidence" value="ECO:0007669"/>
    <property type="project" value="InterPro"/>
</dbReference>
<dbReference type="Pfam" id="PF00078">
    <property type="entry name" value="RVT_1"/>
    <property type="match status" value="1"/>
</dbReference>
<evidence type="ECO:0000313" key="5">
    <source>
        <dbReference type="Proteomes" id="UP001168877"/>
    </source>
</evidence>
<dbReference type="InterPro" id="IPR012337">
    <property type="entry name" value="RNaseH-like_sf"/>
</dbReference>
<proteinExistence type="predicted"/>
<dbReference type="InterPro" id="IPR041577">
    <property type="entry name" value="RT_RNaseH_2"/>
</dbReference>
<evidence type="ECO:0000259" key="3">
    <source>
        <dbReference type="PROSITE" id="PS50994"/>
    </source>
</evidence>
<dbReference type="Gene3D" id="3.30.70.270">
    <property type="match status" value="2"/>
</dbReference>
<reference evidence="4" key="1">
    <citation type="journal article" date="2022" name="Plant J.">
        <title>Strategies of tolerance reflected in two North American maple genomes.</title>
        <authorList>
            <person name="McEvoy S.L."/>
            <person name="Sezen U.U."/>
            <person name="Trouern-Trend A."/>
            <person name="McMahon S.M."/>
            <person name="Schaberg P.G."/>
            <person name="Yang J."/>
            <person name="Wegrzyn J.L."/>
            <person name="Swenson N.G."/>
        </authorList>
    </citation>
    <scope>NUCLEOTIDE SEQUENCE</scope>
    <source>
        <strain evidence="4">NS2018</strain>
    </source>
</reference>
<keyword evidence="5" id="KW-1185">Reference proteome</keyword>